<keyword evidence="5" id="KW-1185">Reference proteome</keyword>
<dbReference type="FunFam" id="3.40.50.980:FF:000001">
    <property type="entry name" value="Non-ribosomal peptide synthetase"/>
    <property type="match status" value="1"/>
</dbReference>
<dbReference type="InterPro" id="IPR020845">
    <property type="entry name" value="AMP-binding_CS"/>
</dbReference>
<dbReference type="Gene3D" id="3.40.50.12780">
    <property type="entry name" value="N-terminal domain of ligase-like"/>
    <property type="match status" value="1"/>
</dbReference>
<dbReference type="Proteomes" id="UP000276379">
    <property type="component" value="Unassembled WGS sequence"/>
</dbReference>
<dbReference type="InterPro" id="IPR009081">
    <property type="entry name" value="PP-bd_ACP"/>
</dbReference>
<evidence type="ECO:0000259" key="3">
    <source>
        <dbReference type="PROSITE" id="PS50075"/>
    </source>
</evidence>
<dbReference type="InterPro" id="IPR045851">
    <property type="entry name" value="AMP-bd_C_sf"/>
</dbReference>
<evidence type="ECO:0000313" key="5">
    <source>
        <dbReference type="Proteomes" id="UP000276379"/>
    </source>
</evidence>
<dbReference type="PANTHER" id="PTHR45527:SF1">
    <property type="entry name" value="FATTY ACID SYNTHASE"/>
    <property type="match status" value="1"/>
</dbReference>
<dbReference type="PROSITE" id="PS00455">
    <property type="entry name" value="AMP_BINDING"/>
    <property type="match status" value="1"/>
</dbReference>
<dbReference type="EMBL" id="PDES01000014">
    <property type="protein sequence ID" value="RRQ82541.1"/>
    <property type="molecule type" value="Genomic_DNA"/>
</dbReference>
<dbReference type="SUPFAM" id="SSF56801">
    <property type="entry name" value="Acetyl-CoA synthetase-like"/>
    <property type="match status" value="1"/>
</dbReference>
<name>A0A426S068_9ACTN</name>
<dbReference type="SMART" id="SM00823">
    <property type="entry name" value="PKS_PP"/>
    <property type="match status" value="1"/>
</dbReference>
<dbReference type="InterPro" id="IPR006162">
    <property type="entry name" value="Ppantetheine_attach_site"/>
</dbReference>
<dbReference type="GO" id="GO:0005737">
    <property type="term" value="C:cytoplasm"/>
    <property type="evidence" value="ECO:0007669"/>
    <property type="project" value="TreeGrafter"/>
</dbReference>
<dbReference type="Gene3D" id="1.10.1200.10">
    <property type="entry name" value="ACP-like"/>
    <property type="match status" value="1"/>
</dbReference>
<organism evidence="4 5">
    <name type="scientific">Streptomyces griseofuscus</name>
    <dbReference type="NCBI Taxonomy" id="146922"/>
    <lineage>
        <taxon>Bacteria</taxon>
        <taxon>Bacillati</taxon>
        <taxon>Actinomycetota</taxon>
        <taxon>Actinomycetes</taxon>
        <taxon>Kitasatosporales</taxon>
        <taxon>Streptomycetaceae</taxon>
        <taxon>Streptomyces</taxon>
    </lineage>
</organism>
<dbReference type="PROSITE" id="PS00012">
    <property type="entry name" value="PHOSPHOPANTETHEINE"/>
    <property type="match status" value="1"/>
</dbReference>
<dbReference type="Pfam" id="PF00550">
    <property type="entry name" value="PP-binding"/>
    <property type="match status" value="1"/>
</dbReference>
<dbReference type="InterPro" id="IPR025110">
    <property type="entry name" value="AMP-bd_C"/>
</dbReference>
<dbReference type="Pfam" id="PF13193">
    <property type="entry name" value="AMP-binding_C"/>
    <property type="match status" value="1"/>
</dbReference>
<dbReference type="FunFam" id="3.40.50.12780:FF:000012">
    <property type="entry name" value="Non-ribosomal peptide synthetase"/>
    <property type="match status" value="1"/>
</dbReference>
<dbReference type="AlphaFoldDB" id="A0A426S068"/>
<dbReference type="PROSITE" id="PS50075">
    <property type="entry name" value="CARRIER"/>
    <property type="match status" value="1"/>
</dbReference>
<dbReference type="InterPro" id="IPR010071">
    <property type="entry name" value="AA_adenyl_dom"/>
</dbReference>
<keyword evidence="2" id="KW-0597">Phosphoprotein</keyword>
<sequence>MTQTLHSRFIEQAGKTPAAIAVHSDAGALTYGELDERSRELAQRLVAEGAGPGVPVGVCVERSPGLLVAILAVLRAGSCYVPLDPRYPAERLEFMVRDSGTSLLLTTPASRENCPAGPTLVVLDGAVTTAPGERPVPVVPADTAYVIYTSGSTGTPKGVPIRHSGCAAMLSAWDQVLGERDLGGVCAASSICFDMSVMEIFPALSLGGALVLVESTVHLPESPHADKVTLLHAIPSVTNALLDAGGLPPNLRTVVFGGEPLRRKLVDRVYAETGAEVFNAYGPTEGTVFCTLGPVPRDGTGEPTIGAAAAGARLHVLDADRRPVPDGAPGELYLGGPGVAHGYLNRPETTAERFVPDPFLDGGRLYRTGDVVVRTDSGELEFVGRTDNQVKVRGHRIELEEVESRLTGCPEVREAAAVVHGRRLVGYVVTEGGPRGGARLDAELQATITGKLAAELPEYMVPGAIVVLDELPLTPGGKLDRAALPEPPAADSGPVTAAGTPTEVALSEIWGQLLGLEPAGIDVRAAFYDLGGDSLLLVRLARLMTRRFDRRVRVPDLFRFRDIHSLGRWLDEDGDATPEVVESARRRAAVRRAALRGRASSTGN</sequence>
<dbReference type="GO" id="GO:0043041">
    <property type="term" value="P:amino acid activation for nonribosomal peptide biosynthetic process"/>
    <property type="evidence" value="ECO:0007669"/>
    <property type="project" value="TreeGrafter"/>
</dbReference>
<dbReference type="SUPFAM" id="SSF47336">
    <property type="entry name" value="ACP-like"/>
    <property type="match status" value="1"/>
</dbReference>
<accession>A0A426S068</accession>
<dbReference type="GO" id="GO:0017000">
    <property type="term" value="P:antibiotic biosynthetic process"/>
    <property type="evidence" value="ECO:0007669"/>
    <property type="project" value="UniProtKB-ARBA"/>
</dbReference>
<dbReference type="GO" id="GO:0031177">
    <property type="term" value="F:phosphopantetheine binding"/>
    <property type="evidence" value="ECO:0007669"/>
    <property type="project" value="InterPro"/>
</dbReference>
<keyword evidence="1" id="KW-0596">Phosphopantetheine</keyword>
<dbReference type="PANTHER" id="PTHR45527">
    <property type="entry name" value="NONRIBOSOMAL PEPTIDE SYNTHETASE"/>
    <property type="match status" value="1"/>
</dbReference>
<dbReference type="Pfam" id="PF00501">
    <property type="entry name" value="AMP-binding"/>
    <property type="match status" value="1"/>
</dbReference>
<evidence type="ECO:0000313" key="4">
    <source>
        <dbReference type="EMBL" id="RRQ82541.1"/>
    </source>
</evidence>
<dbReference type="Gene3D" id="3.30.300.30">
    <property type="match status" value="1"/>
</dbReference>
<dbReference type="InterPro" id="IPR042099">
    <property type="entry name" value="ANL_N_sf"/>
</dbReference>
<evidence type="ECO:0000256" key="1">
    <source>
        <dbReference type="ARBA" id="ARBA00022450"/>
    </source>
</evidence>
<dbReference type="InterPro" id="IPR000873">
    <property type="entry name" value="AMP-dep_synth/lig_dom"/>
</dbReference>
<dbReference type="GO" id="GO:0044550">
    <property type="term" value="P:secondary metabolite biosynthetic process"/>
    <property type="evidence" value="ECO:0007669"/>
    <property type="project" value="TreeGrafter"/>
</dbReference>
<dbReference type="InterPro" id="IPR020806">
    <property type="entry name" value="PKS_PP-bd"/>
</dbReference>
<dbReference type="RefSeq" id="WP_125214592.1">
    <property type="nucleotide sequence ID" value="NZ_PDES01000014.1"/>
</dbReference>
<evidence type="ECO:0000256" key="2">
    <source>
        <dbReference type="ARBA" id="ARBA00022553"/>
    </source>
</evidence>
<dbReference type="NCBIfam" id="TIGR01733">
    <property type="entry name" value="AA-adenyl-dom"/>
    <property type="match status" value="1"/>
</dbReference>
<comment type="caution">
    <text evidence="4">The sequence shown here is derived from an EMBL/GenBank/DDBJ whole genome shotgun (WGS) entry which is preliminary data.</text>
</comment>
<protein>
    <submittedName>
        <fullName evidence="4">Amino acid adenylation protein</fullName>
    </submittedName>
</protein>
<feature type="domain" description="Carrier" evidence="3">
    <location>
        <begin position="497"/>
        <end position="574"/>
    </location>
</feature>
<dbReference type="CDD" id="cd05930">
    <property type="entry name" value="A_NRPS"/>
    <property type="match status" value="1"/>
</dbReference>
<reference evidence="4 5" key="1">
    <citation type="submission" date="2017-10" db="EMBL/GenBank/DDBJ databases">
        <title>Draft genome of actinobacteria isolated from guarana (Paullinia cupana (Mart.) Ducke.</title>
        <authorList>
            <person name="Siqueira K.A."/>
            <person name="Liotti R.G."/>
            <person name="Mendes T.A."/>
            <person name="Soares M.A."/>
        </authorList>
    </citation>
    <scope>NUCLEOTIDE SEQUENCE [LARGE SCALE GENOMIC DNA]</scope>
    <source>
        <strain evidence="4 5">199</strain>
    </source>
</reference>
<dbReference type="InterPro" id="IPR036736">
    <property type="entry name" value="ACP-like_sf"/>
</dbReference>
<gene>
    <name evidence="4" type="ORF">CQW44_29630</name>
</gene>
<proteinExistence type="predicted"/>